<sequence length="71" mass="8274">YILYYTLDKNMPIDDWVMEPIGGDRLTHQVLDLNLDTVYYFRIQAKNAKGVGPLSEPVQYRTAKGERLQLK</sequence>
<dbReference type="EMBL" id="JAMKFB020000005">
    <property type="protein sequence ID" value="KAL0194474.1"/>
    <property type="molecule type" value="Genomic_DNA"/>
</dbReference>
<proteinExistence type="predicted"/>
<organism evidence="2 3">
    <name type="scientific">Cirrhinus mrigala</name>
    <name type="common">Mrigala</name>
    <dbReference type="NCBI Taxonomy" id="683832"/>
    <lineage>
        <taxon>Eukaryota</taxon>
        <taxon>Metazoa</taxon>
        <taxon>Chordata</taxon>
        <taxon>Craniata</taxon>
        <taxon>Vertebrata</taxon>
        <taxon>Euteleostomi</taxon>
        <taxon>Actinopterygii</taxon>
        <taxon>Neopterygii</taxon>
        <taxon>Teleostei</taxon>
        <taxon>Ostariophysi</taxon>
        <taxon>Cypriniformes</taxon>
        <taxon>Cyprinidae</taxon>
        <taxon>Labeoninae</taxon>
        <taxon>Labeonini</taxon>
        <taxon>Cirrhinus</taxon>
    </lineage>
</organism>
<dbReference type="SUPFAM" id="SSF49265">
    <property type="entry name" value="Fibronectin type III"/>
    <property type="match status" value="1"/>
</dbReference>
<reference evidence="2 3" key="1">
    <citation type="submission" date="2024-05" db="EMBL/GenBank/DDBJ databases">
        <title>Genome sequencing and assembly of Indian major carp, Cirrhinus mrigala (Hamilton, 1822).</title>
        <authorList>
            <person name="Mohindra V."/>
            <person name="Chowdhury L.M."/>
            <person name="Lal K."/>
            <person name="Jena J.K."/>
        </authorList>
    </citation>
    <scope>NUCLEOTIDE SEQUENCE [LARGE SCALE GENOMIC DNA]</scope>
    <source>
        <strain evidence="2">CM1030</strain>
        <tissue evidence="2">Blood</tissue>
    </source>
</reference>
<feature type="domain" description="Fibronectin type-III" evidence="1">
    <location>
        <begin position="1"/>
        <end position="65"/>
    </location>
</feature>
<name>A0ABD0R7I1_CIRMR</name>
<gene>
    <name evidence="2" type="ORF">M9458_012770</name>
</gene>
<dbReference type="CDD" id="cd00063">
    <property type="entry name" value="FN3"/>
    <property type="match status" value="1"/>
</dbReference>
<keyword evidence="3" id="KW-1185">Reference proteome</keyword>
<dbReference type="InterPro" id="IPR036116">
    <property type="entry name" value="FN3_sf"/>
</dbReference>
<evidence type="ECO:0000259" key="1">
    <source>
        <dbReference type="PROSITE" id="PS50853"/>
    </source>
</evidence>
<comment type="caution">
    <text evidence="2">The sequence shown here is derived from an EMBL/GenBank/DDBJ whole genome shotgun (WGS) entry which is preliminary data.</text>
</comment>
<dbReference type="InterPro" id="IPR013783">
    <property type="entry name" value="Ig-like_fold"/>
</dbReference>
<dbReference type="InterPro" id="IPR003961">
    <property type="entry name" value="FN3_dom"/>
</dbReference>
<dbReference type="Proteomes" id="UP001529510">
    <property type="component" value="Unassembled WGS sequence"/>
</dbReference>
<feature type="non-terminal residue" evidence="2">
    <location>
        <position position="1"/>
    </location>
</feature>
<accession>A0ABD0R7I1</accession>
<dbReference type="Gene3D" id="2.60.40.10">
    <property type="entry name" value="Immunoglobulins"/>
    <property type="match status" value="1"/>
</dbReference>
<evidence type="ECO:0000313" key="2">
    <source>
        <dbReference type="EMBL" id="KAL0194474.1"/>
    </source>
</evidence>
<dbReference type="PROSITE" id="PS50853">
    <property type="entry name" value="FN3"/>
    <property type="match status" value="1"/>
</dbReference>
<protein>
    <recommendedName>
        <fullName evidence="1">Fibronectin type-III domain-containing protein</fullName>
    </recommendedName>
</protein>
<evidence type="ECO:0000313" key="3">
    <source>
        <dbReference type="Proteomes" id="UP001529510"/>
    </source>
</evidence>
<dbReference type="AlphaFoldDB" id="A0ABD0R7I1"/>